<feature type="transmembrane region" description="Helical" evidence="1">
    <location>
        <begin position="12"/>
        <end position="30"/>
    </location>
</feature>
<evidence type="ECO:0000313" key="2">
    <source>
        <dbReference type="EMBL" id="KAK7337505.1"/>
    </source>
</evidence>
<keyword evidence="3" id="KW-1185">Reference proteome</keyword>
<dbReference type="EMBL" id="JAYMYQ010000004">
    <property type="protein sequence ID" value="KAK7337505.1"/>
    <property type="molecule type" value="Genomic_DNA"/>
</dbReference>
<evidence type="ECO:0000313" key="3">
    <source>
        <dbReference type="Proteomes" id="UP001367508"/>
    </source>
</evidence>
<accession>A0AAN9QHA7</accession>
<proteinExistence type="predicted"/>
<name>A0AAN9QHA7_CANGL</name>
<reference evidence="2 3" key="1">
    <citation type="submission" date="2024-01" db="EMBL/GenBank/DDBJ databases">
        <title>The genomes of 5 underutilized Papilionoideae crops provide insights into root nodulation and disease resistanc.</title>
        <authorList>
            <person name="Jiang F."/>
        </authorList>
    </citation>
    <scope>NUCLEOTIDE SEQUENCE [LARGE SCALE GENOMIC DNA]</scope>
    <source>
        <strain evidence="2">LVBAO_FW01</strain>
        <tissue evidence="2">Leaves</tissue>
    </source>
</reference>
<comment type="caution">
    <text evidence="2">The sequence shown here is derived from an EMBL/GenBank/DDBJ whole genome shotgun (WGS) entry which is preliminary data.</text>
</comment>
<organism evidence="2 3">
    <name type="scientific">Canavalia gladiata</name>
    <name type="common">Sword bean</name>
    <name type="synonym">Dolichos gladiatus</name>
    <dbReference type="NCBI Taxonomy" id="3824"/>
    <lineage>
        <taxon>Eukaryota</taxon>
        <taxon>Viridiplantae</taxon>
        <taxon>Streptophyta</taxon>
        <taxon>Embryophyta</taxon>
        <taxon>Tracheophyta</taxon>
        <taxon>Spermatophyta</taxon>
        <taxon>Magnoliopsida</taxon>
        <taxon>eudicotyledons</taxon>
        <taxon>Gunneridae</taxon>
        <taxon>Pentapetalae</taxon>
        <taxon>rosids</taxon>
        <taxon>fabids</taxon>
        <taxon>Fabales</taxon>
        <taxon>Fabaceae</taxon>
        <taxon>Papilionoideae</taxon>
        <taxon>50 kb inversion clade</taxon>
        <taxon>NPAAA clade</taxon>
        <taxon>indigoferoid/millettioid clade</taxon>
        <taxon>Phaseoleae</taxon>
        <taxon>Canavalia</taxon>
    </lineage>
</organism>
<protein>
    <submittedName>
        <fullName evidence="2">Uncharacterized protein</fullName>
    </submittedName>
</protein>
<feature type="transmembrane region" description="Helical" evidence="1">
    <location>
        <begin position="42"/>
        <end position="63"/>
    </location>
</feature>
<sequence length="135" mass="15762">MQTKEKCLDCRKILSPFPFLSFISHLFIYHMYRLLSELYSRLYFWIFASAFDLPLNSSLISYLSTYTDFVCERGHIIVVYRFEVNREKGLSVFLSSPLSVMSECELELRTSKSEEVGGVVKENKANFVVLTLARY</sequence>
<dbReference type="Proteomes" id="UP001367508">
    <property type="component" value="Unassembled WGS sequence"/>
</dbReference>
<keyword evidence="1" id="KW-1133">Transmembrane helix</keyword>
<gene>
    <name evidence="2" type="ORF">VNO77_18084</name>
</gene>
<keyword evidence="1" id="KW-0472">Membrane</keyword>
<keyword evidence="1" id="KW-0812">Transmembrane</keyword>
<dbReference type="AlphaFoldDB" id="A0AAN9QHA7"/>
<evidence type="ECO:0000256" key="1">
    <source>
        <dbReference type="SAM" id="Phobius"/>
    </source>
</evidence>